<dbReference type="PROSITE" id="PS01032">
    <property type="entry name" value="PPM_1"/>
    <property type="match status" value="1"/>
</dbReference>
<dbReference type="Gene3D" id="3.60.40.10">
    <property type="entry name" value="PPM-type phosphatase domain"/>
    <property type="match status" value="1"/>
</dbReference>
<organism evidence="7">
    <name type="scientific">Phaffia rhodozyma</name>
    <name type="common">Yeast</name>
    <name type="synonym">Xanthophyllomyces dendrorhous</name>
    <dbReference type="NCBI Taxonomy" id="264483"/>
    <lineage>
        <taxon>Eukaryota</taxon>
        <taxon>Fungi</taxon>
        <taxon>Dikarya</taxon>
        <taxon>Basidiomycota</taxon>
        <taxon>Agaricomycotina</taxon>
        <taxon>Tremellomycetes</taxon>
        <taxon>Cystofilobasidiales</taxon>
        <taxon>Mrakiaceae</taxon>
        <taxon>Phaffia</taxon>
    </lineage>
</organism>
<reference evidence="7" key="1">
    <citation type="submission" date="2014-08" db="EMBL/GenBank/DDBJ databases">
        <authorList>
            <person name="Sharma Rahul"/>
            <person name="Thines Marco"/>
        </authorList>
    </citation>
    <scope>NUCLEOTIDE SEQUENCE</scope>
</reference>
<dbReference type="GO" id="GO:0004722">
    <property type="term" value="F:protein serine/threonine phosphatase activity"/>
    <property type="evidence" value="ECO:0007669"/>
    <property type="project" value="InterPro"/>
</dbReference>
<evidence type="ECO:0000256" key="4">
    <source>
        <dbReference type="RuleBase" id="RU003465"/>
    </source>
</evidence>
<evidence type="ECO:0000256" key="5">
    <source>
        <dbReference type="SAM" id="MobiDB-lite"/>
    </source>
</evidence>
<dbReference type="InterPro" id="IPR015655">
    <property type="entry name" value="PP2C"/>
</dbReference>
<dbReference type="AlphaFoldDB" id="A0A0F7SV48"/>
<keyword evidence="2 4" id="KW-0378">Hydrolase</keyword>
<feature type="region of interest" description="Disordered" evidence="5">
    <location>
        <begin position="97"/>
        <end position="116"/>
    </location>
</feature>
<evidence type="ECO:0000313" key="7">
    <source>
        <dbReference type="EMBL" id="CED84395.1"/>
    </source>
</evidence>
<dbReference type="GO" id="GO:0046872">
    <property type="term" value="F:metal ion binding"/>
    <property type="evidence" value="ECO:0007669"/>
    <property type="project" value="UniProtKB-KW"/>
</dbReference>
<dbReference type="InterPro" id="IPR036457">
    <property type="entry name" value="PPM-type-like_dom_sf"/>
</dbReference>
<evidence type="ECO:0000256" key="3">
    <source>
        <dbReference type="ARBA" id="ARBA00022912"/>
    </source>
</evidence>
<accession>A0A0F7SV48</accession>
<dbReference type="PANTHER" id="PTHR13832">
    <property type="entry name" value="PROTEIN PHOSPHATASE 2C"/>
    <property type="match status" value="1"/>
</dbReference>
<dbReference type="CDD" id="cd00143">
    <property type="entry name" value="PP2Cc"/>
    <property type="match status" value="1"/>
</dbReference>
<dbReference type="Pfam" id="PF00481">
    <property type="entry name" value="PP2C"/>
    <property type="match status" value="1"/>
</dbReference>
<dbReference type="InterPro" id="IPR001932">
    <property type="entry name" value="PPM-type_phosphatase-like_dom"/>
</dbReference>
<keyword evidence="3 4" id="KW-0904">Protein phosphatase</keyword>
<feature type="domain" description="PPM-type phosphatase" evidence="6">
    <location>
        <begin position="121"/>
        <end position="384"/>
    </location>
</feature>
<evidence type="ECO:0000259" key="6">
    <source>
        <dbReference type="PROSITE" id="PS51746"/>
    </source>
</evidence>
<dbReference type="InterPro" id="IPR000222">
    <property type="entry name" value="PP2C_BS"/>
</dbReference>
<name>A0A0F7SV48_PHARH</name>
<dbReference type="PANTHER" id="PTHR13832:SF589">
    <property type="entry name" value="[PYRUVATE DEHYDROGENASE [ACETYL-TRANSFERRING]]-PHOSPHATASE 2, MITOCHONDRIAL"/>
    <property type="match status" value="1"/>
</dbReference>
<protein>
    <submittedName>
        <fullName evidence="7">Protein serine threonine phosphatase 2c</fullName>
    </submittedName>
</protein>
<evidence type="ECO:0000256" key="2">
    <source>
        <dbReference type="ARBA" id="ARBA00022801"/>
    </source>
</evidence>
<evidence type="ECO:0000256" key="1">
    <source>
        <dbReference type="ARBA" id="ARBA00022723"/>
    </source>
</evidence>
<keyword evidence="1" id="KW-0479">Metal-binding</keyword>
<dbReference type="EMBL" id="LN483166">
    <property type="protein sequence ID" value="CED84395.1"/>
    <property type="molecule type" value="Genomic_DNA"/>
</dbReference>
<dbReference type="SMART" id="SM00332">
    <property type="entry name" value="PP2Cc"/>
    <property type="match status" value="1"/>
</dbReference>
<dbReference type="PROSITE" id="PS51746">
    <property type="entry name" value="PPM_2"/>
    <property type="match status" value="1"/>
</dbReference>
<dbReference type="SUPFAM" id="SSF81606">
    <property type="entry name" value="PP2C-like"/>
    <property type="match status" value="1"/>
</dbReference>
<proteinExistence type="inferred from homology"/>
<sequence>MPLSSVSASCPTCVSIQARRTLLRQTSFSEILLGQPAKRSVSDYVRGVSPAGNKIKYSLPKLVGSYQSRGTRPYQEDALLASAVQIKPEELKYSLRLDGGTGKSRKQPGSSLGEGVEFWGQDTGEGARGWEPTSPTASELALLGIFDGHGGKDVSAWLSEHMADYVESTKGDDVNGVVEYMQSLGGYFRRFNGGLLSSRYSLAGKASPSPPLMTLAERLTLAYLRADRRILTTLSSANQGSTGSCALLHSLDNPSSPFFQAKRLNITIAHVGDTKILLTRKSDGLCRALTEKHHADARVEDGRLRKMGKNVGSVADAFGESRFMGVLENTRAFGDGRWKSTGVTSEPQITSRTINGQDYSYLILISSVPTLSGFANRHVDILEY</sequence>
<comment type="similarity">
    <text evidence="4">Belongs to the PP2C family.</text>
</comment>